<dbReference type="Gene3D" id="3.20.20.150">
    <property type="entry name" value="Divalent-metal-dependent TIM barrel enzymes"/>
    <property type="match status" value="1"/>
</dbReference>
<evidence type="ECO:0000256" key="3">
    <source>
        <dbReference type="ARBA" id="ARBA00022763"/>
    </source>
</evidence>
<dbReference type="NCBIfam" id="TIGR00629">
    <property type="entry name" value="uvde"/>
    <property type="match status" value="1"/>
</dbReference>
<dbReference type="GeneID" id="80558073"/>
<dbReference type="GO" id="GO:0004519">
    <property type="term" value="F:endonuclease activity"/>
    <property type="evidence" value="ECO:0007669"/>
    <property type="project" value="UniProtKB-KW"/>
</dbReference>
<keyword evidence="6" id="KW-0234">DNA repair</keyword>
<dbReference type="InterPro" id="IPR004601">
    <property type="entry name" value="UvdE"/>
</dbReference>
<keyword evidence="4" id="KW-0228">DNA excision</keyword>
<keyword evidence="3" id="KW-0227">DNA damage</keyword>
<evidence type="ECO:0000256" key="6">
    <source>
        <dbReference type="ARBA" id="ARBA00023204"/>
    </source>
</evidence>
<evidence type="ECO:0000256" key="2">
    <source>
        <dbReference type="ARBA" id="ARBA00022759"/>
    </source>
</evidence>
<keyword evidence="2 7" id="KW-0255">Endonuclease</keyword>
<accession>A0ABM7NRT8</accession>
<dbReference type="EMBL" id="AP024483">
    <property type="protein sequence ID" value="BCS82868.1"/>
    <property type="molecule type" value="Genomic_DNA"/>
</dbReference>
<dbReference type="PANTHER" id="PTHR31290:SF5">
    <property type="entry name" value="UV-DAMAGE ENDONUCLEASE"/>
    <property type="match status" value="1"/>
</dbReference>
<evidence type="ECO:0000256" key="4">
    <source>
        <dbReference type="ARBA" id="ARBA00022769"/>
    </source>
</evidence>
<dbReference type="InterPro" id="IPR036237">
    <property type="entry name" value="Xyl_isomerase-like_sf"/>
</dbReference>
<name>A0ABM7NRT8_9VIRU</name>
<dbReference type="Pfam" id="PF03851">
    <property type="entry name" value="UvdE"/>
    <property type="match status" value="1"/>
</dbReference>
<dbReference type="PANTHER" id="PTHR31290">
    <property type="entry name" value="UV-DAMAGE ENDONUCLEASE"/>
    <property type="match status" value="1"/>
</dbReference>
<sequence length="325" mass="37700">MTTYPIRLGYACISTDLREYDVFTSRSLIIKTALSKGTEYIKQLITDNIKDLFTMIIYNEAHGIRFFRISSGIFPHLGNPLLAGSDYDITFAKDILKKIGLYAKNHGHRLTMHPGQFVQLGSNNPEVVVRSRVDLENHANLLKMLGYGPEDSSVLIIHGGGTFGDKTATLARWRENFLNLPKNIRDLISLENDENGYSVMDLLPFCEELKIPFCLDIFHNRVSKDRVVITKKLMRRIFNTWKIRGMIPKIHYSEQQPGLRRGAHSKTIDELPEYLFRLPEMLKTPFDIMLEVKDKENSVFKMYHKYFNIKMDKQGIINYEKKLKF</sequence>
<keyword evidence="8" id="KW-1185">Reference proteome</keyword>
<dbReference type="Proteomes" id="UP001321479">
    <property type="component" value="Segment"/>
</dbReference>
<evidence type="ECO:0000313" key="8">
    <source>
        <dbReference type="Proteomes" id="UP001321479"/>
    </source>
</evidence>
<keyword evidence="5" id="KW-0378">Hydrolase</keyword>
<organism evidence="7 8">
    <name type="scientific">Cotonvirus japonicus</name>
    <dbReference type="NCBI Taxonomy" id="2811091"/>
    <lineage>
        <taxon>Viruses</taxon>
        <taxon>Varidnaviria</taxon>
        <taxon>Bamfordvirae</taxon>
        <taxon>Nucleocytoviricota</taxon>
        <taxon>Megaviricetes</taxon>
        <taxon>Imitervirales</taxon>
        <taxon>Mimiviridae</taxon>
        <taxon>Megamimivirinae</taxon>
        <taxon>Cotonvirus</taxon>
        <taxon>Cotonvirus japonicum</taxon>
    </lineage>
</organism>
<keyword evidence="1" id="KW-0540">Nuclease</keyword>
<protein>
    <submittedName>
        <fullName evidence="7">UV-damage endonuclease</fullName>
    </submittedName>
</protein>
<dbReference type="SUPFAM" id="SSF51658">
    <property type="entry name" value="Xylose isomerase-like"/>
    <property type="match status" value="1"/>
</dbReference>
<evidence type="ECO:0000313" key="7">
    <source>
        <dbReference type="EMBL" id="BCS82868.1"/>
    </source>
</evidence>
<evidence type="ECO:0000256" key="1">
    <source>
        <dbReference type="ARBA" id="ARBA00022722"/>
    </source>
</evidence>
<dbReference type="RefSeq" id="YP_010841476.1">
    <property type="nucleotide sequence ID" value="NC_079139.1"/>
</dbReference>
<proteinExistence type="predicted"/>
<evidence type="ECO:0000256" key="5">
    <source>
        <dbReference type="ARBA" id="ARBA00022801"/>
    </source>
</evidence>
<reference evidence="7 8" key="1">
    <citation type="submission" date="2021-02" db="EMBL/GenBank/DDBJ databases">
        <title>Cotonvirus japonicus, which uses Golgi apparatus of host cells for its virion factory, phylogenetically links tailed tupanvirus and icosahedral mimivirus.</title>
        <authorList>
            <person name="Takahashi H."/>
            <person name="Fukaya S."/>
            <person name="Song C."/>
            <person name="Murata K."/>
            <person name="Takemura M."/>
        </authorList>
    </citation>
    <scope>NUCLEOTIDE SEQUENCE [LARGE SCALE GENOMIC DNA]</scope>
</reference>